<dbReference type="EMBL" id="HE796954">
    <property type="protein sequence ID" value="CCL99886.1"/>
    <property type="molecule type" value="Genomic_DNA"/>
</dbReference>
<dbReference type="OrthoDB" id="2649935at2759"/>
<keyword evidence="3" id="KW-1185">Reference proteome</keyword>
<dbReference type="Proteomes" id="UP000006352">
    <property type="component" value="Unassembled WGS sequence"/>
</dbReference>
<dbReference type="RefSeq" id="XP_012179169.1">
    <property type="nucleotide sequence ID" value="XM_012323779.1"/>
</dbReference>
<organism evidence="2 3">
    <name type="scientific">Fibroporia radiculosa</name>
    <dbReference type="NCBI Taxonomy" id="599839"/>
    <lineage>
        <taxon>Eukaryota</taxon>
        <taxon>Fungi</taxon>
        <taxon>Dikarya</taxon>
        <taxon>Basidiomycota</taxon>
        <taxon>Agaricomycotina</taxon>
        <taxon>Agaricomycetes</taxon>
        <taxon>Polyporales</taxon>
        <taxon>Fibroporiaceae</taxon>
        <taxon>Fibroporia</taxon>
    </lineage>
</organism>
<reference evidence="2 3" key="1">
    <citation type="journal article" date="2012" name="Appl. Environ. Microbiol.">
        <title>Short-read sequencing for genomic analysis of the brown rot fungus Fibroporia radiculosa.</title>
        <authorList>
            <person name="Tang J.D."/>
            <person name="Perkins A.D."/>
            <person name="Sonstegard T.S."/>
            <person name="Schroeder S.G."/>
            <person name="Burgess S.C."/>
            <person name="Diehl S.V."/>
        </authorList>
    </citation>
    <scope>NUCLEOTIDE SEQUENCE [LARGE SCALE GENOMIC DNA]</scope>
    <source>
        <strain evidence="2 3">TFFH 294</strain>
    </source>
</reference>
<evidence type="ECO:0000313" key="2">
    <source>
        <dbReference type="EMBL" id="CCL99886.1"/>
    </source>
</evidence>
<dbReference type="PANTHER" id="PTHR33129">
    <property type="entry name" value="PROTEIN KINASE DOMAIN-CONTAINING PROTEIN-RELATED"/>
    <property type="match status" value="1"/>
</dbReference>
<feature type="region of interest" description="Disordered" evidence="1">
    <location>
        <begin position="105"/>
        <end position="126"/>
    </location>
</feature>
<feature type="compositionally biased region" description="Acidic residues" evidence="1">
    <location>
        <begin position="116"/>
        <end position="126"/>
    </location>
</feature>
<dbReference type="InParanoid" id="J4I8R8"/>
<dbReference type="PANTHER" id="PTHR33129:SF1">
    <property type="entry name" value="ATP-BINDING PROTEIN"/>
    <property type="match status" value="1"/>
</dbReference>
<dbReference type="GeneID" id="24094797"/>
<accession>J4I8R8</accession>
<dbReference type="InterPro" id="IPR052980">
    <property type="entry name" value="Crinkler_effector"/>
</dbReference>
<sequence length="593" mass="67695">MSVRAKTLEEWTNEYAQSLDQEWPLELWNSAWRDGINVLRFLPVIRMGQRANIDNIPQQCLAMPGFLDELRAFGTTAVYVRHDYIEILKRIVALVQGAIHVPKSSKAKSEKMPGPEGDEEVEDEDEEARVDVQQYTSHIPENPFTRMQSKFQCEISVTGSPGNGKSLFQHFILGLRLNAKRPTIVQFQQDCIYLFAAHGVFTITGATLEDSRVATRLGLLVPDAWCLVDSNLDMILPTRFVRNTLLTVIQAASAREKRLDWLGKGSAISCSFCISPFTFEEAIIVRSFRVSNLLAGEEELRSWFDRYAPFARLAFNKAFDQTTYQTRIEKKLNRLTSSSFADAARQAEAILAPETDASPHELFVFYPDSSYLFDRATCRIPTSYLTSLVIRRFESTVSEERTKFYKDFLGIKPLAAVAGHFLEDIVVDHLPLGGLWKLRELEARNARKNQHWSIGPAASALWLVVAGSMRIYNQRPALISAHPREPVLKKLYTELTASDLIDNCLYVPKSPTEPTYDFFYYCKSRAIMFQCTVADEHDVKDQGLAKLKSIGVETFTYVGIVPFDKRPNFRIHREVAERYQFESRYMLNFEVPK</sequence>
<gene>
    <name evidence="2" type="ORF">FIBRA_01911</name>
</gene>
<evidence type="ECO:0000313" key="3">
    <source>
        <dbReference type="Proteomes" id="UP000006352"/>
    </source>
</evidence>
<dbReference type="AlphaFoldDB" id="J4I8R8"/>
<name>J4I8R8_9APHY</name>
<evidence type="ECO:0000256" key="1">
    <source>
        <dbReference type="SAM" id="MobiDB-lite"/>
    </source>
</evidence>
<protein>
    <submittedName>
        <fullName evidence="2">Uncharacterized protein</fullName>
    </submittedName>
</protein>
<proteinExistence type="predicted"/>
<dbReference type="HOGENOM" id="CLU_460061_0_0_1"/>